<dbReference type="AlphaFoldDB" id="A0AAD7PY86"/>
<dbReference type="PANTHER" id="PTHR31964:SF124">
    <property type="entry name" value="ADENINE NUCLEOTIDE ALPHA HYDROLASES-LIKE SUPERFAMILY PROTEIN"/>
    <property type="match status" value="1"/>
</dbReference>
<dbReference type="Gene3D" id="3.40.50.620">
    <property type="entry name" value="HUPs"/>
    <property type="match status" value="1"/>
</dbReference>
<evidence type="ECO:0000313" key="3">
    <source>
        <dbReference type="Proteomes" id="UP001163823"/>
    </source>
</evidence>
<dbReference type="InterPro" id="IPR014729">
    <property type="entry name" value="Rossmann-like_a/b/a_fold"/>
</dbReference>
<feature type="domain" description="UspA" evidence="1">
    <location>
        <begin position="65"/>
        <end position="129"/>
    </location>
</feature>
<comment type="caution">
    <text evidence="2">The sequence shown here is derived from an EMBL/GenBank/DDBJ whole genome shotgun (WGS) entry which is preliminary data.</text>
</comment>
<dbReference type="CDD" id="cd23659">
    <property type="entry name" value="USP_At3g01520-like"/>
    <property type="match status" value="1"/>
</dbReference>
<sequence length="138" mass="15353">MEMKNASSGDQVSAGTETTVSWIAMTATIAEERRTKIKVMMAIDESDRSFYALKWALNNLFPTIAGPIKAETLILDGDPKEMICHATEQMPIDLLVIDSRGLGKLKRAFLGSVSDYCAHHAESFILIVKPLREHHHVK</sequence>
<accession>A0AAD7PY86</accession>
<dbReference type="EMBL" id="JARAOO010000004">
    <property type="protein sequence ID" value="KAJ7971381.1"/>
    <property type="molecule type" value="Genomic_DNA"/>
</dbReference>
<gene>
    <name evidence="2" type="ORF">O6P43_009422</name>
</gene>
<evidence type="ECO:0000259" key="1">
    <source>
        <dbReference type="Pfam" id="PF00582"/>
    </source>
</evidence>
<dbReference type="Pfam" id="PF00582">
    <property type="entry name" value="Usp"/>
    <property type="match status" value="1"/>
</dbReference>
<dbReference type="PANTHER" id="PTHR31964">
    <property type="entry name" value="ADENINE NUCLEOTIDE ALPHA HYDROLASES-LIKE SUPERFAMILY PROTEIN"/>
    <property type="match status" value="1"/>
</dbReference>
<protein>
    <submittedName>
        <fullName evidence="2">Universal stress protein A</fullName>
    </submittedName>
</protein>
<dbReference type="Proteomes" id="UP001163823">
    <property type="component" value="Chromosome 4"/>
</dbReference>
<dbReference type="KEGG" id="qsa:O6P43_009422"/>
<organism evidence="2 3">
    <name type="scientific">Quillaja saponaria</name>
    <name type="common">Soap bark tree</name>
    <dbReference type="NCBI Taxonomy" id="32244"/>
    <lineage>
        <taxon>Eukaryota</taxon>
        <taxon>Viridiplantae</taxon>
        <taxon>Streptophyta</taxon>
        <taxon>Embryophyta</taxon>
        <taxon>Tracheophyta</taxon>
        <taxon>Spermatophyta</taxon>
        <taxon>Magnoliopsida</taxon>
        <taxon>eudicotyledons</taxon>
        <taxon>Gunneridae</taxon>
        <taxon>Pentapetalae</taxon>
        <taxon>rosids</taxon>
        <taxon>fabids</taxon>
        <taxon>Fabales</taxon>
        <taxon>Quillajaceae</taxon>
        <taxon>Quillaja</taxon>
    </lineage>
</organism>
<evidence type="ECO:0000313" key="2">
    <source>
        <dbReference type="EMBL" id="KAJ7971381.1"/>
    </source>
</evidence>
<proteinExistence type="predicted"/>
<dbReference type="InterPro" id="IPR006016">
    <property type="entry name" value="UspA"/>
</dbReference>
<keyword evidence="3" id="KW-1185">Reference proteome</keyword>
<dbReference type="SUPFAM" id="SSF52402">
    <property type="entry name" value="Adenine nucleotide alpha hydrolases-like"/>
    <property type="match status" value="1"/>
</dbReference>
<reference evidence="2" key="1">
    <citation type="journal article" date="2023" name="Science">
        <title>Elucidation of the pathway for biosynthesis of saponin adjuvants from the soapbark tree.</title>
        <authorList>
            <person name="Reed J."/>
            <person name="Orme A."/>
            <person name="El-Demerdash A."/>
            <person name="Owen C."/>
            <person name="Martin L.B.B."/>
            <person name="Misra R.C."/>
            <person name="Kikuchi S."/>
            <person name="Rejzek M."/>
            <person name="Martin A.C."/>
            <person name="Harkess A."/>
            <person name="Leebens-Mack J."/>
            <person name="Louveau T."/>
            <person name="Stephenson M.J."/>
            <person name="Osbourn A."/>
        </authorList>
    </citation>
    <scope>NUCLEOTIDE SEQUENCE</scope>
    <source>
        <strain evidence="2">S10</strain>
    </source>
</reference>
<name>A0AAD7PY86_QUISA</name>